<dbReference type="InterPro" id="IPR008271">
    <property type="entry name" value="Ser/Thr_kinase_AS"/>
</dbReference>
<dbReference type="Gene3D" id="1.10.510.10">
    <property type="entry name" value="Transferase(Phosphotransferase) domain 1"/>
    <property type="match status" value="1"/>
</dbReference>
<dbReference type="CDD" id="cd05574">
    <property type="entry name" value="STKc_phototropin_like"/>
    <property type="match status" value="1"/>
</dbReference>
<keyword evidence="5" id="KW-0808">Transferase</keyword>
<dbReference type="FunFam" id="1.10.510.10:FF:000121">
    <property type="entry name" value="Serine/threonine-protein kinase nrc-2"/>
    <property type="match status" value="1"/>
</dbReference>
<feature type="compositionally biased region" description="Basic and acidic residues" evidence="11">
    <location>
        <begin position="1"/>
        <end position="19"/>
    </location>
</feature>
<dbReference type="GO" id="GO:0005524">
    <property type="term" value="F:ATP binding"/>
    <property type="evidence" value="ECO:0007669"/>
    <property type="project" value="UniProtKB-KW"/>
</dbReference>
<evidence type="ECO:0000259" key="12">
    <source>
        <dbReference type="PROSITE" id="PS50011"/>
    </source>
</evidence>
<evidence type="ECO:0000256" key="3">
    <source>
        <dbReference type="ARBA" id="ARBA00022527"/>
    </source>
</evidence>
<dbReference type="GeneID" id="25038820"/>
<dbReference type="PROSITE" id="PS51285">
    <property type="entry name" value="AGC_KINASE_CTER"/>
    <property type="match status" value="1"/>
</dbReference>
<dbReference type="OMA" id="PDSHEGI"/>
<sequence length="526" mass="59429">MMRESEFREKEVVSSEGHDTGNSSSHLSDKLKNLFHFRRNRAATVSSSYQNSSQPKAPERSDESYMEGLTNASDDFLNQKPVLRRISSAPDSHEGIEAPSKLPVNTSNMKKAQIKTLKNPANYIFGPTEYGKRTYSGNSTKVSRVEVTPQSFEKIRLLGQGDVGKVYLVKQKSNNRLFAMKILSKAEMIKRRKVRRVLAEQEILTKSNHPFIVTLYHAFQSKDHLYLCMEYCAGGEFFRALHSLPGHILPEKSACFYAAEVTLALEYLHLMGFIYRDLKPENILLHQSGHIMLSDFDLSKPITTETHPRMLVTKHSTFSQDKPALDTNSYFSDYRTNSFVGTEEYIAPEMVRSCGHTVAVDWWTLGIFLYEILYGTTPFKGKNRHATFSNILYADVSFPEYSGAPNVSSTCKNLIRRLLIKDETKRYGSIAGASDIKQHPFFRDIQWALLRSMKPPIVPNIQEGMEAVRKSSGLPEAPDSMDYLNSQCLISSNLPAVDMHSVTPIPEVENPFNGFSSVTLHHAGDE</sequence>
<evidence type="ECO:0000256" key="4">
    <source>
        <dbReference type="ARBA" id="ARBA00022553"/>
    </source>
</evidence>
<evidence type="ECO:0000256" key="5">
    <source>
        <dbReference type="ARBA" id="ARBA00022679"/>
    </source>
</evidence>
<dbReference type="EC" id="2.7.11.1" evidence="2"/>
<dbReference type="PROSITE" id="PS00108">
    <property type="entry name" value="PROTEIN_KINASE_ST"/>
    <property type="match status" value="1"/>
</dbReference>
<evidence type="ECO:0000256" key="10">
    <source>
        <dbReference type="ARBA" id="ARBA00048679"/>
    </source>
</evidence>
<dbReference type="Proteomes" id="UP000015464">
    <property type="component" value="Unassembled WGS sequence"/>
</dbReference>
<evidence type="ECO:0000256" key="6">
    <source>
        <dbReference type="ARBA" id="ARBA00022741"/>
    </source>
</evidence>
<evidence type="ECO:0000256" key="2">
    <source>
        <dbReference type="ARBA" id="ARBA00012513"/>
    </source>
</evidence>
<keyword evidence="6" id="KW-0547">Nucleotide-binding</keyword>
<comment type="catalytic activity">
    <reaction evidence="10">
        <text>L-seryl-[protein] + ATP = O-phospho-L-seryl-[protein] + ADP + H(+)</text>
        <dbReference type="Rhea" id="RHEA:17989"/>
        <dbReference type="Rhea" id="RHEA-COMP:9863"/>
        <dbReference type="Rhea" id="RHEA-COMP:11604"/>
        <dbReference type="ChEBI" id="CHEBI:15378"/>
        <dbReference type="ChEBI" id="CHEBI:29999"/>
        <dbReference type="ChEBI" id="CHEBI:30616"/>
        <dbReference type="ChEBI" id="CHEBI:83421"/>
        <dbReference type="ChEBI" id="CHEBI:456216"/>
        <dbReference type="EC" id="2.7.11.1"/>
    </reaction>
</comment>
<keyword evidence="4" id="KW-0597">Phosphoprotein</keyword>
<keyword evidence="7 14" id="KW-0418">Kinase</keyword>
<evidence type="ECO:0000256" key="8">
    <source>
        <dbReference type="ARBA" id="ARBA00022840"/>
    </source>
</evidence>
<dbReference type="FunFam" id="3.30.200.20:FF:000524">
    <property type="entry name" value="Non-specific serine/threonine protein kinase"/>
    <property type="match status" value="1"/>
</dbReference>
<keyword evidence="15" id="KW-1185">Reference proteome</keyword>
<dbReference type="STRING" id="653667.S9XIL7"/>
<dbReference type="InterPro" id="IPR000961">
    <property type="entry name" value="AGC-kinase_C"/>
</dbReference>
<feature type="region of interest" description="Disordered" evidence="11">
    <location>
        <begin position="1"/>
        <end position="65"/>
    </location>
</feature>
<proteinExistence type="inferred from homology"/>
<dbReference type="OrthoDB" id="432483at2759"/>
<dbReference type="GO" id="GO:0004674">
    <property type="term" value="F:protein serine/threonine kinase activity"/>
    <property type="evidence" value="ECO:0007669"/>
    <property type="project" value="UniProtKB-KW"/>
</dbReference>
<evidence type="ECO:0000256" key="1">
    <source>
        <dbReference type="ARBA" id="ARBA00009903"/>
    </source>
</evidence>
<keyword evidence="8" id="KW-0067">ATP-binding</keyword>
<feature type="compositionally biased region" description="Polar residues" evidence="11">
    <location>
        <begin position="43"/>
        <end position="55"/>
    </location>
</feature>
<dbReference type="HOGENOM" id="CLU_000288_84_4_1"/>
<dbReference type="Gene3D" id="3.30.200.20">
    <property type="entry name" value="Phosphorylase Kinase, domain 1"/>
    <property type="match status" value="1"/>
</dbReference>
<dbReference type="eggNOG" id="KOG0610">
    <property type="taxonomic scope" value="Eukaryota"/>
</dbReference>
<dbReference type="RefSeq" id="XP_013021960.1">
    <property type="nucleotide sequence ID" value="XM_013166506.1"/>
</dbReference>
<evidence type="ECO:0000313" key="15">
    <source>
        <dbReference type="Proteomes" id="UP000015464"/>
    </source>
</evidence>
<comment type="similarity">
    <text evidence="1">Belongs to the protein kinase superfamily. AGC Ser/Thr protein kinase family.</text>
</comment>
<dbReference type="Pfam" id="PF00069">
    <property type="entry name" value="Pkinase"/>
    <property type="match status" value="1"/>
</dbReference>
<dbReference type="InterPro" id="IPR000719">
    <property type="entry name" value="Prot_kinase_dom"/>
</dbReference>
<keyword evidence="3" id="KW-0723">Serine/threonine-protein kinase</keyword>
<evidence type="ECO:0000313" key="14">
    <source>
        <dbReference type="EMBL" id="EPY53491.1"/>
    </source>
</evidence>
<feature type="domain" description="AGC-kinase C-terminal" evidence="13">
    <location>
        <begin position="443"/>
        <end position="526"/>
    </location>
</feature>
<organism evidence="14 15">
    <name type="scientific">Schizosaccharomyces cryophilus (strain OY26 / ATCC MYA-4695 / CBS 11777 / NBRC 106824 / NRRL Y48691)</name>
    <name type="common">Fission yeast</name>
    <dbReference type="NCBI Taxonomy" id="653667"/>
    <lineage>
        <taxon>Eukaryota</taxon>
        <taxon>Fungi</taxon>
        <taxon>Dikarya</taxon>
        <taxon>Ascomycota</taxon>
        <taxon>Taphrinomycotina</taxon>
        <taxon>Schizosaccharomycetes</taxon>
        <taxon>Schizosaccharomycetales</taxon>
        <taxon>Schizosaccharomycetaceae</taxon>
        <taxon>Schizosaccharomyces</taxon>
    </lineage>
</organism>
<dbReference type="AlphaFoldDB" id="S9XIL7"/>
<accession>S9XIL7</accession>
<gene>
    <name evidence="14" type="ORF">SPOG_04507</name>
</gene>
<dbReference type="PANTHER" id="PTHR45637">
    <property type="entry name" value="FLIPPASE KINASE 1-RELATED"/>
    <property type="match status" value="1"/>
</dbReference>
<evidence type="ECO:0000256" key="7">
    <source>
        <dbReference type="ARBA" id="ARBA00022777"/>
    </source>
</evidence>
<feature type="domain" description="Protein kinase" evidence="12">
    <location>
        <begin position="152"/>
        <end position="442"/>
    </location>
</feature>
<evidence type="ECO:0000259" key="13">
    <source>
        <dbReference type="PROSITE" id="PS51285"/>
    </source>
</evidence>
<dbReference type="PROSITE" id="PS50011">
    <property type="entry name" value="PROTEIN_KINASE_DOM"/>
    <property type="match status" value="1"/>
</dbReference>
<evidence type="ECO:0000256" key="9">
    <source>
        <dbReference type="ARBA" id="ARBA00047899"/>
    </source>
</evidence>
<name>S9XIL7_SCHCR</name>
<protein>
    <recommendedName>
        <fullName evidence="2">non-specific serine/threonine protein kinase</fullName>
        <ecNumber evidence="2">2.7.11.1</ecNumber>
    </recommendedName>
</protein>
<dbReference type="InterPro" id="IPR011009">
    <property type="entry name" value="Kinase-like_dom_sf"/>
</dbReference>
<dbReference type="SUPFAM" id="SSF56112">
    <property type="entry name" value="Protein kinase-like (PK-like)"/>
    <property type="match status" value="1"/>
</dbReference>
<dbReference type="EMBL" id="KE546988">
    <property type="protein sequence ID" value="EPY53491.1"/>
    <property type="molecule type" value="Genomic_DNA"/>
</dbReference>
<comment type="catalytic activity">
    <reaction evidence="9">
        <text>L-threonyl-[protein] + ATP = O-phospho-L-threonyl-[protein] + ADP + H(+)</text>
        <dbReference type="Rhea" id="RHEA:46608"/>
        <dbReference type="Rhea" id="RHEA-COMP:11060"/>
        <dbReference type="Rhea" id="RHEA-COMP:11605"/>
        <dbReference type="ChEBI" id="CHEBI:15378"/>
        <dbReference type="ChEBI" id="CHEBI:30013"/>
        <dbReference type="ChEBI" id="CHEBI:30616"/>
        <dbReference type="ChEBI" id="CHEBI:61977"/>
        <dbReference type="ChEBI" id="CHEBI:456216"/>
        <dbReference type="EC" id="2.7.11.1"/>
    </reaction>
</comment>
<evidence type="ECO:0000256" key="11">
    <source>
        <dbReference type="SAM" id="MobiDB-lite"/>
    </source>
</evidence>
<dbReference type="SMART" id="SM00220">
    <property type="entry name" value="S_TKc"/>
    <property type="match status" value="1"/>
</dbReference>
<reference evidence="14 15" key="1">
    <citation type="journal article" date="2011" name="Science">
        <title>Comparative functional genomics of the fission yeasts.</title>
        <authorList>
            <person name="Rhind N."/>
            <person name="Chen Z."/>
            <person name="Yassour M."/>
            <person name="Thompson D.A."/>
            <person name="Haas B.J."/>
            <person name="Habib N."/>
            <person name="Wapinski I."/>
            <person name="Roy S."/>
            <person name="Lin M.F."/>
            <person name="Heiman D.I."/>
            <person name="Young S.K."/>
            <person name="Furuya K."/>
            <person name="Guo Y."/>
            <person name="Pidoux A."/>
            <person name="Chen H.M."/>
            <person name="Robbertse B."/>
            <person name="Goldberg J.M."/>
            <person name="Aoki K."/>
            <person name="Bayne E.H."/>
            <person name="Berlin A.M."/>
            <person name="Desjardins C.A."/>
            <person name="Dobbs E."/>
            <person name="Dukaj L."/>
            <person name="Fan L."/>
            <person name="FitzGerald M.G."/>
            <person name="French C."/>
            <person name="Gujja S."/>
            <person name="Hansen K."/>
            <person name="Keifenheim D."/>
            <person name="Levin J.Z."/>
            <person name="Mosher R.A."/>
            <person name="Mueller C.A."/>
            <person name="Pfiffner J."/>
            <person name="Priest M."/>
            <person name="Russ C."/>
            <person name="Smialowska A."/>
            <person name="Swoboda P."/>
            <person name="Sykes S.M."/>
            <person name="Vaughn M."/>
            <person name="Vengrova S."/>
            <person name="Yoder R."/>
            <person name="Zeng Q."/>
            <person name="Allshire R."/>
            <person name="Baulcombe D."/>
            <person name="Birren B.W."/>
            <person name="Brown W."/>
            <person name="Ekwall K."/>
            <person name="Kellis M."/>
            <person name="Leatherwood J."/>
            <person name="Levin H."/>
            <person name="Margalit H."/>
            <person name="Martienssen R."/>
            <person name="Nieduszynski C.A."/>
            <person name="Spatafora J.W."/>
            <person name="Friedman N."/>
            <person name="Dalgaard J.Z."/>
            <person name="Baumann P."/>
            <person name="Niki H."/>
            <person name="Regev A."/>
            <person name="Nusbaum C."/>
        </authorList>
    </citation>
    <scope>NUCLEOTIDE SEQUENCE [LARGE SCALE GENOMIC DNA]</scope>
    <source>
        <strain evidence="15">OY26 / ATCC MYA-4695 / CBS 11777 / NBRC 106824 / NRRL Y48691</strain>
    </source>
</reference>